<feature type="domain" description="Phage ABA sandwich" evidence="1">
    <location>
        <begin position="20"/>
        <end position="97"/>
    </location>
</feature>
<comment type="caution">
    <text evidence="2">The sequence shown here is derived from an EMBL/GenBank/DDBJ whole genome shotgun (WGS) entry which is preliminary data.</text>
</comment>
<protein>
    <recommendedName>
        <fullName evidence="1">Phage ABA sandwich domain-containing protein</fullName>
    </recommendedName>
</protein>
<dbReference type="AlphaFoldDB" id="A0A841U1I4"/>
<dbReference type="EMBL" id="JACJVR010000090">
    <property type="protein sequence ID" value="MBB6694396.1"/>
    <property type="molecule type" value="Genomic_DNA"/>
</dbReference>
<dbReference type="Gene3D" id="3.30.2120.10">
    <property type="entry name" value="Bacillus phage protein-like"/>
    <property type="match status" value="1"/>
</dbReference>
<sequence>MKLTRESIISMEPGRELDALVAANVFGWHYGTYHPELRHYSTDISAAWEVEEKMDTDELFWRYTNHVKKILLQQREDGVNEYHLMHAPADVRCKAALLAKLEADEE</sequence>
<dbReference type="InterPro" id="IPR041270">
    <property type="entry name" value="Phage_ABA_S"/>
</dbReference>
<evidence type="ECO:0000313" key="2">
    <source>
        <dbReference type="EMBL" id="MBB6694396.1"/>
    </source>
</evidence>
<reference evidence="2 3" key="1">
    <citation type="submission" date="2020-08" db="EMBL/GenBank/DDBJ databases">
        <title>Cohnella phylogeny.</title>
        <authorList>
            <person name="Dunlap C."/>
        </authorList>
    </citation>
    <scope>NUCLEOTIDE SEQUENCE [LARGE SCALE GENOMIC DNA]</scope>
    <source>
        <strain evidence="2 3">DSM 25239</strain>
    </source>
</reference>
<dbReference type="RefSeq" id="WP_185138366.1">
    <property type="nucleotide sequence ID" value="NZ_JACJVR010000090.1"/>
</dbReference>
<dbReference type="Proteomes" id="UP000553776">
    <property type="component" value="Unassembled WGS sequence"/>
</dbReference>
<evidence type="ECO:0000259" key="1">
    <source>
        <dbReference type="Pfam" id="PF18066"/>
    </source>
</evidence>
<evidence type="ECO:0000313" key="3">
    <source>
        <dbReference type="Proteomes" id="UP000553776"/>
    </source>
</evidence>
<dbReference type="Pfam" id="PF18066">
    <property type="entry name" value="Phage_ABA_S"/>
    <property type="match status" value="1"/>
</dbReference>
<dbReference type="SUPFAM" id="SSF111074">
    <property type="entry name" value="Bacillus phage protein"/>
    <property type="match status" value="1"/>
</dbReference>
<organism evidence="2 3">
    <name type="scientific">Cohnella xylanilytica</name>
    <dbReference type="NCBI Taxonomy" id="557555"/>
    <lineage>
        <taxon>Bacteria</taxon>
        <taxon>Bacillati</taxon>
        <taxon>Bacillota</taxon>
        <taxon>Bacilli</taxon>
        <taxon>Bacillales</taxon>
        <taxon>Paenibacillaceae</taxon>
        <taxon>Cohnella</taxon>
    </lineage>
</organism>
<name>A0A841U1I4_9BACL</name>
<gene>
    <name evidence="2" type="ORF">H7B90_23650</name>
</gene>
<accession>A0A841U1I4</accession>
<proteinExistence type="predicted"/>
<keyword evidence="3" id="KW-1185">Reference proteome</keyword>
<dbReference type="InterPro" id="IPR028985">
    <property type="entry name" value="Bacillus_phage_prot-like"/>
</dbReference>